<dbReference type="InterPro" id="IPR052157">
    <property type="entry name" value="BCAA_transport_permease"/>
</dbReference>
<dbReference type="CDD" id="cd06582">
    <property type="entry name" value="TM_PBP1_LivH_like"/>
    <property type="match status" value="1"/>
</dbReference>
<evidence type="ECO:0000256" key="5">
    <source>
        <dbReference type="ARBA" id="ARBA00022970"/>
    </source>
</evidence>
<evidence type="ECO:0000256" key="4">
    <source>
        <dbReference type="ARBA" id="ARBA00022692"/>
    </source>
</evidence>
<dbReference type="Pfam" id="PF02653">
    <property type="entry name" value="BPD_transp_2"/>
    <property type="match status" value="1"/>
</dbReference>
<keyword evidence="4 9" id="KW-0812">Transmembrane</keyword>
<comment type="similarity">
    <text evidence="8">Belongs to the binding-protein-dependent transport system permease family. LivHM subfamily.</text>
</comment>
<dbReference type="Proteomes" id="UP001320168">
    <property type="component" value="Unassembled WGS sequence"/>
</dbReference>
<sequence>MDAFLNQAFAGLSMASILLMVALGLAIIYGAMGVINLAHGEFVMLGAYSAWLLQTSLGLGILVALPIVFLMVALVGLLVERGVVRWLYHRPLDTILATWGVAILLQQLVRSVIGSESRYVAGPTILDGNLVLGGVVMSNYRIFLIFFSLAVVAATWFLLKRSEFGTKLRAVIQNKEISECYGIRADRVYALAFAYGAGLAGMAGALITPLVSVTPSMGTYLVVDAFLVVIVGGVGSLLGTVAAAGMVGEATAMFSMLMNDTIGRIAVLLAIIFLIRFKPMGLFPDKVRR</sequence>
<comment type="caution">
    <text evidence="10">The sequence shown here is derived from an EMBL/GenBank/DDBJ whole genome shotgun (WGS) entry which is preliminary data.</text>
</comment>
<feature type="transmembrane region" description="Helical" evidence="9">
    <location>
        <begin position="188"/>
        <end position="208"/>
    </location>
</feature>
<name>A0ABS9A2X6_9GAMM</name>
<evidence type="ECO:0000256" key="8">
    <source>
        <dbReference type="ARBA" id="ARBA00037998"/>
    </source>
</evidence>
<reference evidence="10 11" key="1">
    <citation type="journal article" date="2021" name="Front. Microbiol.">
        <title>Aerobic Denitrification and Heterotrophic Sulfur Oxidation in the Genus Halomonas Revealed by Six Novel Species Characterizations and Genome-Based Analysis.</title>
        <authorList>
            <person name="Wang L."/>
            <person name="Shao Z."/>
        </authorList>
    </citation>
    <scope>NUCLEOTIDE SEQUENCE [LARGE SCALE GENOMIC DNA]</scope>
    <source>
        <strain evidence="10 11">MCCC 1A11081</strain>
    </source>
</reference>
<evidence type="ECO:0000313" key="11">
    <source>
        <dbReference type="Proteomes" id="UP001320168"/>
    </source>
</evidence>
<feature type="transmembrane region" description="Helical" evidence="9">
    <location>
        <begin position="12"/>
        <end position="37"/>
    </location>
</feature>
<keyword evidence="2" id="KW-0813">Transport</keyword>
<evidence type="ECO:0000256" key="7">
    <source>
        <dbReference type="ARBA" id="ARBA00023136"/>
    </source>
</evidence>
<dbReference type="InterPro" id="IPR017779">
    <property type="entry name" value="ABC_UrtB_bac"/>
</dbReference>
<evidence type="ECO:0000313" key="10">
    <source>
        <dbReference type="EMBL" id="MCE8003192.1"/>
    </source>
</evidence>
<gene>
    <name evidence="10" type="primary">urtB</name>
    <name evidence="10" type="ORF">HOP53_10135</name>
</gene>
<feature type="transmembrane region" description="Helical" evidence="9">
    <location>
        <begin position="57"/>
        <end position="79"/>
    </location>
</feature>
<accession>A0ABS9A2X6</accession>
<evidence type="ECO:0000256" key="9">
    <source>
        <dbReference type="SAM" id="Phobius"/>
    </source>
</evidence>
<evidence type="ECO:0000256" key="2">
    <source>
        <dbReference type="ARBA" id="ARBA00022448"/>
    </source>
</evidence>
<dbReference type="PANTHER" id="PTHR11795:SF447">
    <property type="entry name" value="ABC TRANSPORTER PERMEASE PROTEIN"/>
    <property type="match status" value="1"/>
</dbReference>
<keyword evidence="11" id="KW-1185">Reference proteome</keyword>
<protein>
    <submittedName>
        <fullName evidence="10">Urea ABC transporter permease subunit UrtB</fullName>
    </submittedName>
</protein>
<comment type="subcellular location">
    <subcellularLocation>
        <location evidence="1">Cell inner membrane</location>
        <topology evidence="1">Multi-pass membrane protein</topology>
    </subcellularLocation>
</comment>
<keyword evidence="5" id="KW-0029">Amino-acid transport</keyword>
<dbReference type="EMBL" id="JABFTX010000002">
    <property type="protein sequence ID" value="MCE8003192.1"/>
    <property type="molecule type" value="Genomic_DNA"/>
</dbReference>
<keyword evidence="3" id="KW-1003">Cell membrane</keyword>
<feature type="transmembrane region" description="Helical" evidence="9">
    <location>
        <begin position="220"/>
        <end position="245"/>
    </location>
</feature>
<evidence type="ECO:0000256" key="3">
    <source>
        <dbReference type="ARBA" id="ARBA00022475"/>
    </source>
</evidence>
<organism evidence="10 11">
    <name type="scientific">Billgrantia ethanolica</name>
    <dbReference type="NCBI Taxonomy" id="2733486"/>
    <lineage>
        <taxon>Bacteria</taxon>
        <taxon>Pseudomonadati</taxon>
        <taxon>Pseudomonadota</taxon>
        <taxon>Gammaproteobacteria</taxon>
        <taxon>Oceanospirillales</taxon>
        <taxon>Halomonadaceae</taxon>
        <taxon>Billgrantia</taxon>
    </lineage>
</organism>
<dbReference type="NCBIfam" id="TIGR03409">
    <property type="entry name" value="urea_trans_UrtB"/>
    <property type="match status" value="1"/>
</dbReference>
<feature type="transmembrane region" description="Helical" evidence="9">
    <location>
        <begin position="140"/>
        <end position="159"/>
    </location>
</feature>
<dbReference type="RefSeq" id="WP_234269919.1">
    <property type="nucleotide sequence ID" value="NZ_JABFTX010000002.1"/>
</dbReference>
<keyword evidence="7 9" id="KW-0472">Membrane</keyword>
<dbReference type="PANTHER" id="PTHR11795">
    <property type="entry name" value="BRANCHED-CHAIN AMINO ACID TRANSPORT SYSTEM PERMEASE PROTEIN LIVH"/>
    <property type="match status" value="1"/>
</dbReference>
<proteinExistence type="inferred from homology"/>
<feature type="transmembrane region" description="Helical" evidence="9">
    <location>
        <begin position="257"/>
        <end position="277"/>
    </location>
</feature>
<keyword evidence="6 9" id="KW-1133">Transmembrane helix</keyword>
<evidence type="ECO:0000256" key="1">
    <source>
        <dbReference type="ARBA" id="ARBA00004429"/>
    </source>
</evidence>
<dbReference type="InterPro" id="IPR001851">
    <property type="entry name" value="ABC_transp_permease"/>
</dbReference>
<evidence type="ECO:0000256" key="6">
    <source>
        <dbReference type="ARBA" id="ARBA00022989"/>
    </source>
</evidence>